<organism evidence="1 2">
    <name type="scientific">Romanomermis culicivorax</name>
    <name type="common">Nematode worm</name>
    <dbReference type="NCBI Taxonomy" id="13658"/>
    <lineage>
        <taxon>Eukaryota</taxon>
        <taxon>Metazoa</taxon>
        <taxon>Ecdysozoa</taxon>
        <taxon>Nematoda</taxon>
        <taxon>Enoplea</taxon>
        <taxon>Dorylaimia</taxon>
        <taxon>Mermithida</taxon>
        <taxon>Mermithoidea</taxon>
        <taxon>Mermithidae</taxon>
        <taxon>Romanomermis</taxon>
    </lineage>
</organism>
<name>A0A915K7D1_ROMCU</name>
<dbReference type="WBParaSite" id="nRc.2.0.1.t34089-RA">
    <property type="protein sequence ID" value="nRc.2.0.1.t34089-RA"/>
    <property type="gene ID" value="nRc.2.0.1.g34089"/>
</dbReference>
<accession>A0A915K7D1</accession>
<proteinExistence type="predicted"/>
<protein>
    <submittedName>
        <fullName evidence="2">Uncharacterized protein</fullName>
    </submittedName>
</protein>
<evidence type="ECO:0000313" key="1">
    <source>
        <dbReference type="Proteomes" id="UP000887565"/>
    </source>
</evidence>
<dbReference type="AlphaFoldDB" id="A0A915K7D1"/>
<sequence length="88" mass="9063">MTSSAESVVRPGGGPWVAKWAGGAGVPSVSRYDPTMLMLSGIFGLVDGFKVTGITYVGGGSKADCLDPLKYTNLNVLLSNGNLSTLQI</sequence>
<evidence type="ECO:0000313" key="2">
    <source>
        <dbReference type="WBParaSite" id="nRc.2.0.1.t34089-RA"/>
    </source>
</evidence>
<dbReference type="Proteomes" id="UP000887565">
    <property type="component" value="Unplaced"/>
</dbReference>
<reference evidence="2" key="1">
    <citation type="submission" date="2022-11" db="UniProtKB">
        <authorList>
            <consortium name="WormBaseParasite"/>
        </authorList>
    </citation>
    <scope>IDENTIFICATION</scope>
</reference>
<keyword evidence="1" id="KW-1185">Reference proteome</keyword>